<gene>
    <name evidence="2" type="ORF">FHX37_2718</name>
</gene>
<proteinExistence type="predicted"/>
<dbReference type="PANTHER" id="PTHR43586">
    <property type="entry name" value="CYSTEINE DESULFURASE"/>
    <property type="match status" value="1"/>
</dbReference>
<dbReference type="AlphaFoldDB" id="A0A543NLQ0"/>
<dbReference type="InterPro" id="IPR000192">
    <property type="entry name" value="Aminotrans_V_dom"/>
</dbReference>
<dbReference type="EMBL" id="VFQC01000001">
    <property type="protein sequence ID" value="TQN32739.1"/>
    <property type="molecule type" value="Genomic_DNA"/>
</dbReference>
<dbReference type="RefSeq" id="WP_141924197.1">
    <property type="nucleotide sequence ID" value="NZ_VFQC01000001.1"/>
</dbReference>
<dbReference type="Gene3D" id="3.40.640.10">
    <property type="entry name" value="Type I PLP-dependent aspartate aminotransferase-like (Major domain)"/>
    <property type="match status" value="1"/>
</dbReference>
<dbReference type="Gene3D" id="3.90.1150.10">
    <property type="entry name" value="Aspartate Aminotransferase, domain 1"/>
    <property type="match status" value="1"/>
</dbReference>
<comment type="caution">
    <text evidence="2">The sequence shown here is derived from an EMBL/GenBank/DDBJ whole genome shotgun (WGS) entry which is preliminary data.</text>
</comment>
<evidence type="ECO:0000259" key="1">
    <source>
        <dbReference type="Pfam" id="PF00266"/>
    </source>
</evidence>
<feature type="domain" description="Aminotransferase class V" evidence="1">
    <location>
        <begin position="53"/>
        <end position="290"/>
    </location>
</feature>
<dbReference type="InterPro" id="IPR015424">
    <property type="entry name" value="PyrdxlP-dep_Trfase"/>
</dbReference>
<reference evidence="2 3" key="1">
    <citation type="submission" date="2019-06" db="EMBL/GenBank/DDBJ databases">
        <title>Sequencing the genomes of 1000 actinobacteria strains.</title>
        <authorList>
            <person name="Klenk H.-P."/>
        </authorList>
    </citation>
    <scope>NUCLEOTIDE SEQUENCE [LARGE SCALE GENOMIC DNA]</scope>
    <source>
        <strain evidence="2 3">DSM 45015</strain>
    </source>
</reference>
<protein>
    <submittedName>
        <fullName evidence="2">Selenocysteine lyase/cysteine desulfurase</fullName>
    </submittedName>
</protein>
<evidence type="ECO:0000313" key="3">
    <source>
        <dbReference type="Proteomes" id="UP000317422"/>
    </source>
</evidence>
<dbReference type="PANTHER" id="PTHR43586:SF21">
    <property type="entry name" value="PYRIDOXAL PHOSPHATE (PLP)-DEPENDENT ASPARTATE AMINOTRANSFERASE SUPERFAMILY"/>
    <property type="match status" value="1"/>
</dbReference>
<dbReference type="Pfam" id="PF00266">
    <property type="entry name" value="Aminotran_5"/>
    <property type="match status" value="1"/>
</dbReference>
<keyword evidence="2" id="KW-0456">Lyase</keyword>
<dbReference type="Proteomes" id="UP000317422">
    <property type="component" value="Unassembled WGS sequence"/>
</dbReference>
<dbReference type="GO" id="GO:0016829">
    <property type="term" value="F:lyase activity"/>
    <property type="evidence" value="ECO:0007669"/>
    <property type="project" value="UniProtKB-KW"/>
</dbReference>
<dbReference type="OrthoDB" id="250246at2"/>
<evidence type="ECO:0000313" key="2">
    <source>
        <dbReference type="EMBL" id="TQN32739.1"/>
    </source>
</evidence>
<sequence>MDIDTARELWDLDTTWLNTAQVGVPPRPAQAALDAALHDWQRGSPDPAGWSATAEAARARFAELTGSETTDVAQGASTAQLLGTVASSAPDGARILVPEEDYASTVFPWMAQATRGVEVRPVPLEELAGAIDADTWLVAFSIVQSATGEVAPCGEILRRARHHGCLVVGDATQALGWLPVDATDYDALVCSAYKWLMAPRGLAYGYFSPRIRPLLRAVNAGPGAAADPMASLYTSDMRLAQAASRFDLSPNWFAGVVAAESMRVLLEVGVDRVHAHNTAVANRFLEVLGLTPRDSAIVTVDAPDGARRLQEAGVAASERGGRTRLAFHLYSTTADAERAAKALV</sequence>
<accession>A0A543NLQ0</accession>
<dbReference type="SUPFAM" id="SSF53383">
    <property type="entry name" value="PLP-dependent transferases"/>
    <property type="match status" value="1"/>
</dbReference>
<name>A0A543NLQ0_9ACTN</name>
<keyword evidence="3" id="KW-1185">Reference proteome</keyword>
<organism evidence="2 3">
    <name type="scientific">Haloactinospora alba</name>
    <dbReference type="NCBI Taxonomy" id="405555"/>
    <lineage>
        <taxon>Bacteria</taxon>
        <taxon>Bacillati</taxon>
        <taxon>Actinomycetota</taxon>
        <taxon>Actinomycetes</taxon>
        <taxon>Streptosporangiales</taxon>
        <taxon>Nocardiopsidaceae</taxon>
        <taxon>Haloactinospora</taxon>
    </lineage>
</organism>
<dbReference type="InterPro" id="IPR015422">
    <property type="entry name" value="PyrdxlP-dep_Trfase_small"/>
</dbReference>
<dbReference type="InterPro" id="IPR015421">
    <property type="entry name" value="PyrdxlP-dep_Trfase_major"/>
</dbReference>